<name>A0A833YWG8_9CHIR</name>
<feature type="transmembrane region" description="Helical" evidence="1">
    <location>
        <begin position="185"/>
        <end position="211"/>
    </location>
</feature>
<comment type="caution">
    <text evidence="2">The sequence shown here is derived from an EMBL/GenBank/DDBJ whole genome shotgun (WGS) entry which is preliminary data.</text>
</comment>
<keyword evidence="1" id="KW-0812">Transmembrane</keyword>
<feature type="transmembrane region" description="Helical" evidence="1">
    <location>
        <begin position="139"/>
        <end position="164"/>
    </location>
</feature>
<dbReference type="AlphaFoldDB" id="A0A833YWG8"/>
<keyword evidence="1" id="KW-0472">Membrane</keyword>
<accession>A0A833YWG8</accession>
<dbReference type="Proteomes" id="UP000664940">
    <property type="component" value="Unassembled WGS sequence"/>
</dbReference>
<sequence length="239" mass="27286">MNDSCLQRPVPNSPATASCMESKSPRIWPFSFPAIFCFPSTTVFPKEACLLMMYRKQDSSSSVTFATSDVSGLMCYRTYLFIFQDVQGIYRTLLQDRISNETFPLAISLCHHNFFLLYLVTGNTRMWMILALVSNDTSLLLLVFPNSSTATLPSFSLLLTSWLHSPLEMRTNKTKQNKTKTGSKVFHSFSVLLSMLKVCISSVIMIFVSFFDIQMQSCFGAFFFHFYQNSFQIFATFCQ</sequence>
<organism evidence="2 3">
    <name type="scientific">Phyllostomus discolor</name>
    <name type="common">pale spear-nosed bat</name>
    <dbReference type="NCBI Taxonomy" id="89673"/>
    <lineage>
        <taxon>Eukaryota</taxon>
        <taxon>Metazoa</taxon>
        <taxon>Chordata</taxon>
        <taxon>Craniata</taxon>
        <taxon>Vertebrata</taxon>
        <taxon>Euteleostomi</taxon>
        <taxon>Mammalia</taxon>
        <taxon>Eutheria</taxon>
        <taxon>Laurasiatheria</taxon>
        <taxon>Chiroptera</taxon>
        <taxon>Yangochiroptera</taxon>
        <taxon>Phyllostomidae</taxon>
        <taxon>Phyllostominae</taxon>
        <taxon>Phyllostomus</taxon>
    </lineage>
</organism>
<feature type="transmembrane region" description="Helical" evidence="1">
    <location>
        <begin position="114"/>
        <end position="133"/>
    </location>
</feature>
<keyword evidence="1" id="KW-1133">Transmembrane helix</keyword>
<evidence type="ECO:0000313" key="3">
    <source>
        <dbReference type="Proteomes" id="UP000664940"/>
    </source>
</evidence>
<reference evidence="2 3" key="1">
    <citation type="journal article" date="2020" name="Nature">
        <title>Six reference-quality genomes reveal evolution of bat adaptations.</title>
        <authorList>
            <person name="Jebb D."/>
            <person name="Huang Z."/>
            <person name="Pippel M."/>
            <person name="Hughes G.M."/>
            <person name="Lavrichenko K."/>
            <person name="Devanna P."/>
            <person name="Winkler S."/>
            <person name="Jermiin L.S."/>
            <person name="Skirmuntt E.C."/>
            <person name="Katzourakis A."/>
            <person name="Burkitt-Gray L."/>
            <person name="Ray D.A."/>
            <person name="Sullivan K.A.M."/>
            <person name="Roscito J.G."/>
            <person name="Kirilenko B.M."/>
            <person name="Davalos L.M."/>
            <person name="Corthals A.P."/>
            <person name="Power M.L."/>
            <person name="Jones G."/>
            <person name="Ransome R.D."/>
            <person name="Dechmann D.K.N."/>
            <person name="Locatelli A.G."/>
            <person name="Puechmaille S.J."/>
            <person name="Fedrigo O."/>
            <person name="Jarvis E.D."/>
            <person name="Hiller M."/>
            <person name="Vernes S.C."/>
            <person name="Myers E.W."/>
            <person name="Teeling E.C."/>
        </authorList>
    </citation>
    <scope>NUCLEOTIDE SEQUENCE [LARGE SCALE GENOMIC DNA]</scope>
    <source>
        <strain evidence="2">Bat1K_MPI-CBG_1</strain>
    </source>
</reference>
<gene>
    <name evidence="2" type="ORF">HJG60_008854</name>
</gene>
<proteinExistence type="predicted"/>
<protein>
    <submittedName>
        <fullName evidence="2">Uncharacterized protein</fullName>
    </submittedName>
</protein>
<dbReference type="EMBL" id="JABVXQ010000013">
    <property type="protein sequence ID" value="KAF6081848.1"/>
    <property type="molecule type" value="Genomic_DNA"/>
</dbReference>
<evidence type="ECO:0000313" key="2">
    <source>
        <dbReference type="EMBL" id="KAF6081848.1"/>
    </source>
</evidence>
<evidence type="ECO:0000256" key="1">
    <source>
        <dbReference type="SAM" id="Phobius"/>
    </source>
</evidence>